<organism evidence="2 3">
    <name type="scientific">Hypholoma sublateritium (strain FD-334 SS-4)</name>
    <dbReference type="NCBI Taxonomy" id="945553"/>
    <lineage>
        <taxon>Eukaryota</taxon>
        <taxon>Fungi</taxon>
        <taxon>Dikarya</taxon>
        <taxon>Basidiomycota</taxon>
        <taxon>Agaricomycotina</taxon>
        <taxon>Agaricomycetes</taxon>
        <taxon>Agaricomycetidae</taxon>
        <taxon>Agaricales</taxon>
        <taxon>Agaricineae</taxon>
        <taxon>Strophariaceae</taxon>
        <taxon>Hypholoma</taxon>
    </lineage>
</organism>
<feature type="compositionally biased region" description="Basic residues" evidence="1">
    <location>
        <begin position="138"/>
        <end position="147"/>
    </location>
</feature>
<dbReference type="Proteomes" id="UP000054270">
    <property type="component" value="Unassembled WGS sequence"/>
</dbReference>
<protein>
    <submittedName>
        <fullName evidence="2">Uncharacterized protein</fullName>
    </submittedName>
</protein>
<gene>
    <name evidence="2" type="ORF">HYPSUDRAFT_217882</name>
</gene>
<feature type="compositionally biased region" description="Pro residues" evidence="1">
    <location>
        <begin position="81"/>
        <end position="91"/>
    </location>
</feature>
<accession>A0A0D2NJH3</accession>
<dbReference type="EMBL" id="KN817582">
    <property type="protein sequence ID" value="KJA19049.1"/>
    <property type="molecule type" value="Genomic_DNA"/>
</dbReference>
<feature type="region of interest" description="Disordered" evidence="1">
    <location>
        <begin position="1"/>
        <end position="37"/>
    </location>
</feature>
<proteinExistence type="predicted"/>
<dbReference type="AlphaFoldDB" id="A0A0D2NJH3"/>
<keyword evidence="3" id="KW-1185">Reference proteome</keyword>
<reference evidence="3" key="1">
    <citation type="submission" date="2014-04" db="EMBL/GenBank/DDBJ databases">
        <title>Evolutionary Origins and Diversification of the Mycorrhizal Mutualists.</title>
        <authorList>
            <consortium name="DOE Joint Genome Institute"/>
            <consortium name="Mycorrhizal Genomics Consortium"/>
            <person name="Kohler A."/>
            <person name="Kuo A."/>
            <person name="Nagy L.G."/>
            <person name="Floudas D."/>
            <person name="Copeland A."/>
            <person name="Barry K.W."/>
            <person name="Cichocki N."/>
            <person name="Veneault-Fourrey C."/>
            <person name="LaButti K."/>
            <person name="Lindquist E.A."/>
            <person name="Lipzen A."/>
            <person name="Lundell T."/>
            <person name="Morin E."/>
            <person name="Murat C."/>
            <person name="Riley R."/>
            <person name="Ohm R."/>
            <person name="Sun H."/>
            <person name="Tunlid A."/>
            <person name="Henrissat B."/>
            <person name="Grigoriev I.V."/>
            <person name="Hibbett D.S."/>
            <person name="Martin F."/>
        </authorList>
    </citation>
    <scope>NUCLEOTIDE SEQUENCE [LARGE SCALE GENOMIC DNA]</scope>
    <source>
        <strain evidence="3">FD-334 SS-4</strain>
    </source>
</reference>
<evidence type="ECO:0000313" key="2">
    <source>
        <dbReference type="EMBL" id="KJA19049.1"/>
    </source>
</evidence>
<evidence type="ECO:0000256" key="1">
    <source>
        <dbReference type="SAM" id="MobiDB-lite"/>
    </source>
</evidence>
<feature type="region of interest" description="Disordered" evidence="1">
    <location>
        <begin position="58"/>
        <end position="192"/>
    </location>
</feature>
<feature type="compositionally biased region" description="Basic residues" evidence="1">
    <location>
        <begin position="16"/>
        <end position="28"/>
    </location>
</feature>
<feature type="compositionally biased region" description="Low complexity" evidence="1">
    <location>
        <begin position="92"/>
        <end position="101"/>
    </location>
</feature>
<name>A0A0D2NJH3_HYPSF</name>
<sequence>MNGAHAARCSPLPPCCHRRKRSNSKGARRAQDARRSVTHAACMRAVLRLHRARIAAPLSRAKRRRMSTGELYPRARTSAPRAPPSRPPAPKTSPASPTSPAGRLPPAQPHPPCARPADGGQESDVRASSPCSNTTRHSTPRCAHHTSHAAARPAFSPARITPTTTQAPGLAPSLNLNHYVHTPDSSETRRRGRVCARSSLRCLRSDSRSGPVERSPVSSALFTRVLCHILYFQISDYIDISGTRPRPASSAYYATPRPNFLLCISLLPLRTLALAPFNAILQDDFVSPILDEAVCLPPLAIGKDAAPRHDYAGPAQAGLPRSPRPAIMMSRHALHIRSVLHPFVVVI</sequence>
<evidence type="ECO:0000313" key="3">
    <source>
        <dbReference type="Proteomes" id="UP000054270"/>
    </source>
</evidence>